<gene>
    <name evidence="1" type="ORF">CcrBL10_gp267</name>
</gene>
<name>A0A385E9D0_9CAUD</name>
<accession>A0A385E9D0</accession>
<sequence length="69" mass="7651">MSTTRLTAEVMEAMKSTNDPSLQERRVGAAMAEYAGDPDTFDLEGLSPMARRVVHEITLDLRARLRLSA</sequence>
<dbReference type="Proteomes" id="UP000258997">
    <property type="component" value="Segment"/>
</dbReference>
<dbReference type="EMBL" id="MH588544">
    <property type="protein sequence ID" value="AXQ68471.1"/>
    <property type="molecule type" value="Genomic_DNA"/>
</dbReference>
<evidence type="ECO:0000313" key="1">
    <source>
        <dbReference type="EMBL" id="AXQ68471.1"/>
    </source>
</evidence>
<proteinExistence type="predicted"/>
<protein>
    <submittedName>
        <fullName evidence="1">Uncharacterized protein</fullName>
    </submittedName>
</protein>
<keyword evidence="2" id="KW-1185">Reference proteome</keyword>
<organism evidence="1 2">
    <name type="scientific">Caulobacter phage CcrBL10</name>
    <dbReference type="NCBI Taxonomy" id="2283269"/>
    <lineage>
        <taxon>Viruses</taxon>
        <taxon>Duplodnaviria</taxon>
        <taxon>Heunggongvirae</taxon>
        <taxon>Uroviricota</taxon>
        <taxon>Caudoviricetes</taxon>
        <taxon>Jeanschmidtviridae</taxon>
        <taxon>Poindextervirus</taxon>
        <taxon>Poindextervirus BL10</taxon>
    </lineage>
</organism>
<reference evidence="1 2" key="1">
    <citation type="submission" date="2018-07" db="EMBL/GenBank/DDBJ databases">
        <title>Giant CbK-like Caulobacter bacteriophages have genetically divergent genomes.</title>
        <authorList>
            <person name="Wilson K.M."/>
            <person name="Ely B."/>
        </authorList>
    </citation>
    <scope>NUCLEOTIDE SEQUENCE [LARGE SCALE GENOMIC DNA]</scope>
</reference>
<evidence type="ECO:0000313" key="2">
    <source>
        <dbReference type="Proteomes" id="UP000258997"/>
    </source>
</evidence>